<accession>A0A174F8E1</accession>
<evidence type="ECO:0000256" key="3">
    <source>
        <dbReference type="ARBA" id="ARBA00023163"/>
    </source>
</evidence>
<dbReference type="Gene3D" id="1.10.260.40">
    <property type="entry name" value="lambda repressor-like DNA-binding domains"/>
    <property type="match status" value="1"/>
</dbReference>
<gene>
    <name evidence="5" type="primary">purR_6</name>
    <name evidence="5" type="ORF">ERS852407_02886</name>
</gene>
<evidence type="ECO:0000313" key="5">
    <source>
        <dbReference type="EMBL" id="CUO46513.1"/>
    </source>
</evidence>
<dbReference type="GO" id="GO:0003700">
    <property type="term" value="F:DNA-binding transcription factor activity"/>
    <property type="evidence" value="ECO:0007669"/>
    <property type="project" value="TreeGrafter"/>
</dbReference>
<reference evidence="5 6" key="1">
    <citation type="submission" date="2015-09" db="EMBL/GenBank/DDBJ databases">
        <authorList>
            <consortium name="Pathogen Informatics"/>
        </authorList>
    </citation>
    <scope>NUCLEOTIDE SEQUENCE [LARGE SCALE GENOMIC DNA]</scope>
    <source>
        <strain evidence="5 6">2789STDY5608850</strain>
    </source>
</reference>
<dbReference type="CDD" id="cd01392">
    <property type="entry name" value="HTH_LacI"/>
    <property type="match status" value="1"/>
</dbReference>
<dbReference type="AlphaFoldDB" id="A0A174F8E1"/>
<dbReference type="Pfam" id="PF13377">
    <property type="entry name" value="Peripla_BP_3"/>
    <property type="match status" value="1"/>
</dbReference>
<feature type="domain" description="HTH lacI-type" evidence="4">
    <location>
        <begin position="8"/>
        <end position="62"/>
    </location>
</feature>
<dbReference type="EMBL" id="CYZE01000007">
    <property type="protein sequence ID" value="CUO46513.1"/>
    <property type="molecule type" value="Genomic_DNA"/>
</dbReference>
<keyword evidence="3" id="KW-0804">Transcription</keyword>
<sequence length="336" mass="37442">MERNSERVTRADVAKAAGVSETIVSYVVNNNRYVAKDKRQRVEEAIAALHYRPNNVARALKGKRSNQLLFIADQITNEYFSRIVSEMDKYAYEAGFLISLCANRNTPEFVSQVISRQYDGIIISSISFPEEYVRHFSKAGIPVLLFEHKKHDTLPENVATLASGLYSGARRGVNHLISRGKKNIIYIDRISRRGNVSGPSDLRLSGYLDELHDHGLQAGDGTVIAGCHTEEELTATVANYLRSHEYVDGMMGRNDMVACIAMQAAIGIGKRVPEDIGVVGFDNSSISQFCSPKLTTLEMQREEISRTVIDMMVQMIGGKMPENATFETKLIVREST</sequence>
<dbReference type="CDD" id="cd06267">
    <property type="entry name" value="PBP1_LacI_sugar_binding-like"/>
    <property type="match status" value="1"/>
</dbReference>
<keyword evidence="1" id="KW-0805">Transcription regulation</keyword>
<dbReference type="SUPFAM" id="SSF47413">
    <property type="entry name" value="lambda repressor-like DNA-binding domains"/>
    <property type="match status" value="1"/>
</dbReference>
<dbReference type="Gene3D" id="3.40.50.2300">
    <property type="match status" value="2"/>
</dbReference>
<protein>
    <submittedName>
        <fullName evidence="5">LacI family transcriptional regulator</fullName>
    </submittedName>
</protein>
<evidence type="ECO:0000256" key="2">
    <source>
        <dbReference type="ARBA" id="ARBA00023125"/>
    </source>
</evidence>
<name>A0A174F8E1_9FIRM</name>
<keyword evidence="2" id="KW-0238">DNA-binding</keyword>
<dbReference type="SUPFAM" id="SSF53822">
    <property type="entry name" value="Periplasmic binding protein-like I"/>
    <property type="match status" value="1"/>
</dbReference>
<dbReference type="InterPro" id="IPR046335">
    <property type="entry name" value="LacI/GalR-like_sensor"/>
</dbReference>
<dbReference type="Proteomes" id="UP000095651">
    <property type="component" value="Unassembled WGS sequence"/>
</dbReference>
<dbReference type="SMART" id="SM00354">
    <property type="entry name" value="HTH_LACI"/>
    <property type="match status" value="1"/>
</dbReference>
<dbReference type="GO" id="GO:0000976">
    <property type="term" value="F:transcription cis-regulatory region binding"/>
    <property type="evidence" value="ECO:0007669"/>
    <property type="project" value="TreeGrafter"/>
</dbReference>
<evidence type="ECO:0000256" key="1">
    <source>
        <dbReference type="ARBA" id="ARBA00023015"/>
    </source>
</evidence>
<dbReference type="RefSeq" id="WP_055656142.1">
    <property type="nucleotide sequence ID" value="NZ_CABIXC010000007.1"/>
</dbReference>
<dbReference type="InterPro" id="IPR000843">
    <property type="entry name" value="HTH_LacI"/>
</dbReference>
<proteinExistence type="predicted"/>
<evidence type="ECO:0000259" key="4">
    <source>
        <dbReference type="PROSITE" id="PS50932"/>
    </source>
</evidence>
<dbReference type="InterPro" id="IPR010982">
    <property type="entry name" value="Lambda_DNA-bd_dom_sf"/>
</dbReference>
<dbReference type="PANTHER" id="PTHR30146:SF109">
    <property type="entry name" value="HTH-TYPE TRANSCRIPTIONAL REGULATOR GALS"/>
    <property type="match status" value="1"/>
</dbReference>
<organism evidence="5 6">
    <name type="scientific">Hungatella hathewayi</name>
    <dbReference type="NCBI Taxonomy" id="154046"/>
    <lineage>
        <taxon>Bacteria</taxon>
        <taxon>Bacillati</taxon>
        <taxon>Bacillota</taxon>
        <taxon>Clostridia</taxon>
        <taxon>Lachnospirales</taxon>
        <taxon>Lachnospiraceae</taxon>
        <taxon>Hungatella</taxon>
    </lineage>
</organism>
<dbReference type="InterPro" id="IPR028082">
    <property type="entry name" value="Peripla_BP_I"/>
</dbReference>
<dbReference type="PANTHER" id="PTHR30146">
    <property type="entry name" value="LACI-RELATED TRANSCRIPTIONAL REPRESSOR"/>
    <property type="match status" value="1"/>
</dbReference>
<dbReference type="Pfam" id="PF00356">
    <property type="entry name" value="LacI"/>
    <property type="match status" value="1"/>
</dbReference>
<dbReference type="PROSITE" id="PS50932">
    <property type="entry name" value="HTH_LACI_2"/>
    <property type="match status" value="1"/>
</dbReference>
<evidence type="ECO:0000313" key="6">
    <source>
        <dbReference type="Proteomes" id="UP000095651"/>
    </source>
</evidence>